<evidence type="ECO:0000313" key="4">
    <source>
        <dbReference type="Proteomes" id="UP000540909"/>
    </source>
</evidence>
<dbReference type="PANTHER" id="PTHR37828:SF1">
    <property type="entry name" value="YCII-RELATED DOMAIN-CONTAINING PROTEIN"/>
    <property type="match status" value="1"/>
</dbReference>
<dbReference type="SUPFAM" id="SSF54909">
    <property type="entry name" value="Dimeric alpha+beta barrel"/>
    <property type="match status" value="1"/>
</dbReference>
<dbReference type="Pfam" id="PF03795">
    <property type="entry name" value="YCII"/>
    <property type="match status" value="1"/>
</dbReference>
<comment type="similarity">
    <text evidence="1">Belongs to the YciI family.</text>
</comment>
<dbReference type="PANTHER" id="PTHR37828">
    <property type="entry name" value="GSR2449 PROTEIN"/>
    <property type="match status" value="1"/>
</dbReference>
<evidence type="ECO:0000313" key="3">
    <source>
        <dbReference type="EMBL" id="MBB4235879.1"/>
    </source>
</evidence>
<proteinExistence type="inferred from homology"/>
<name>A0A7W6R2Z3_9HYPH</name>
<comment type="caution">
    <text evidence="3">The sequence shown here is derived from an EMBL/GenBank/DDBJ whole genome shotgun (WGS) entry which is preliminary data.</text>
</comment>
<accession>A0A7W6R2Z3</accession>
<evidence type="ECO:0000256" key="1">
    <source>
        <dbReference type="ARBA" id="ARBA00007689"/>
    </source>
</evidence>
<dbReference type="Gene3D" id="3.30.70.1060">
    <property type="entry name" value="Dimeric alpha+beta barrel"/>
    <property type="match status" value="1"/>
</dbReference>
<dbReference type="InterPro" id="IPR005545">
    <property type="entry name" value="YCII"/>
</dbReference>
<evidence type="ECO:0000259" key="2">
    <source>
        <dbReference type="Pfam" id="PF03795"/>
    </source>
</evidence>
<sequence>MLFAIKLRYIGPNEDIQSHLDAHKAWLVKYTKAGNILVAGPVPQGDAGFVLAHADDLAVIQSMIAEDPFDIHRLATFEIDACDPALRAADFPARGAGAAKPI</sequence>
<feature type="domain" description="YCII-related" evidence="2">
    <location>
        <begin position="1"/>
        <end position="69"/>
    </location>
</feature>
<reference evidence="3 4" key="1">
    <citation type="submission" date="2020-08" db="EMBL/GenBank/DDBJ databases">
        <title>Genomic Encyclopedia of Type Strains, Phase IV (KMG-V): Genome sequencing to study the core and pangenomes of soil and plant-associated prokaryotes.</title>
        <authorList>
            <person name="Whitman W."/>
        </authorList>
    </citation>
    <scope>NUCLEOTIDE SEQUENCE [LARGE SCALE GENOMIC DNA]</scope>
    <source>
        <strain evidence="3 4">SEMIA 4089</strain>
    </source>
</reference>
<dbReference type="AlphaFoldDB" id="A0A7W6R2Z3"/>
<dbReference type="Proteomes" id="UP000540909">
    <property type="component" value="Unassembled WGS sequence"/>
</dbReference>
<gene>
    <name evidence="3" type="ORF">GGD57_002453</name>
</gene>
<dbReference type="RefSeq" id="WP_184469923.1">
    <property type="nucleotide sequence ID" value="NZ_JACIFY010000007.1"/>
</dbReference>
<dbReference type="InterPro" id="IPR011008">
    <property type="entry name" value="Dimeric_a/b-barrel"/>
</dbReference>
<organism evidence="3 4">
    <name type="scientific">Rhizobium esperanzae</name>
    <dbReference type="NCBI Taxonomy" id="1967781"/>
    <lineage>
        <taxon>Bacteria</taxon>
        <taxon>Pseudomonadati</taxon>
        <taxon>Pseudomonadota</taxon>
        <taxon>Alphaproteobacteria</taxon>
        <taxon>Hyphomicrobiales</taxon>
        <taxon>Rhizobiaceae</taxon>
        <taxon>Rhizobium/Agrobacterium group</taxon>
        <taxon>Rhizobium</taxon>
    </lineage>
</organism>
<dbReference type="EMBL" id="JACIFY010000007">
    <property type="protein sequence ID" value="MBB4235879.1"/>
    <property type="molecule type" value="Genomic_DNA"/>
</dbReference>
<protein>
    <submittedName>
        <fullName evidence="3">Uncharacterized protein YciI</fullName>
    </submittedName>
</protein>